<gene>
    <name evidence="11" type="ordered locus">Mnod_5599</name>
</gene>
<keyword evidence="8" id="KW-0175">Coiled coil</keyword>
<dbReference type="GO" id="GO:0004713">
    <property type="term" value="F:protein tyrosine kinase activity"/>
    <property type="evidence" value="ECO:0007669"/>
    <property type="project" value="TreeGrafter"/>
</dbReference>
<dbReference type="InterPro" id="IPR005702">
    <property type="entry name" value="Wzc-like_C"/>
</dbReference>
<evidence type="ECO:0000256" key="1">
    <source>
        <dbReference type="ARBA" id="ARBA00004651"/>
    </source>
</evidence>
<dbReference type="KEGG" id="mno:Mnod_5599"/>
<keyword evidence="7 9" id="KW-0472">Membrane</keyword>
<keyword evidence="4" id="KW-0547">Nucleotide-binding</keyword>
<feature type="transmembrane region" description="Helical" evidence="9">
    <location>
        <begin position="38"/>
        <end position="57"/>
    </location>
</feature>
<evidence type="ECO:0000259" key="10">
    <source>
        <dbReference type="Pfam" id="PF02706"/>
    </source>
</evidence>
<evidence type="ECO:0000313" key="11">
    <source>
        <dbReference type="EMBL" id="ACL60441.1"/>
    </source>
</evidence>
<evidence type="ECO:0000256" key="4">
    <source>
        <dbReference type="ARBA" id="ARBA00022741"/>
    </source>
</evidence>
<dbReference type="CDD" id="cd05387">
    <property type="entry name" value="BY-kinase"/>
    <property type="match status" value="1"/>
</dbReference>
<evidence type="ECO:0000256" key="5">
    <source>
        <dbReference type="ARBA" id="ARBA00022840"/>
    </source>
</evidence>
<dbReference type="SUPFAM" id="SSF52540">
    <property type="entry name" value="P-loop containing nucleoside triphosphate hydrolases"/>
    <property type="match status" value="1"/>
</dbReference>
<feature type="coiled-coil region" evidence="8">
    <location>
        <begin position="228"/>
        <end position="255"/>
    </location>
</feature>
<dbReference type="PANTHER" id="PTHR32309">
    <property type="entry name" value="TYROSINE-PROTEIN KINASE"/>
    <property type="match status" value="1"/>
</dbReference>
<dbReference type="eggNOG" id="COG3206">
    <property type="taxonomic scope" value="Bacteria"/>
</dbReference>
<dbReference type="Gene3D" id="3.40.50.300">
    <property type="entry name" value="P-loop containing nucleotide triphosphate hydrolases"/>
    <property type="match status" value="1"/>
</dbReference>
<feature type="domain" description="Polysaccharide chain length determinant N-terminal" evidence="10">
    <location>
        <begin position="30"/>
        <end position="121"/>
    </location>
</feature>
<dbReference type="PANTHER" id="PTHR32309:SF13">
    <property type="entry name" value="FERRIC ENTEROBACTIN TRANSPORT PROTEIN FEPE"/>
    <property type="match status" value="1"/>
</dbReference>
<evidence type="ECO:0000313" key="12">
    <source>
        <dbReference type="Proteomes" id="UP000008207"/>
    </source>
</evidence>
<dbReference type="RefSeq" id="WP_015932045.1">
    <property type="nucleotide sequence ID" value="NC_011894.1"/>
</dbReference>
<dbReference type="InterPro" id="IPR050445">
    <property type="entry name" value="Bact_polysacc_biosynth/exp"/>
</dbReference>
<dbReference type="HOGENOM" id="CLU_009912_2_0_5"/>
<keyword evidence="6 9" id="KW-1133">Transmembrane helix</keyword>
<dbReference type="EMBL" id="CP001349">
    <property type="protein sequence ID" value="ACL60441.1"/>
    <property type="molecule type" value="Genomic_DNA"/>
</dbReference>
<dbReference type="eggNOG" id="COG0489">
    <property type="taxonomic scope" value="Bacteria"/>
</dbReference>
<keyword evidence="3 9" id="KW-0812">Transmembrane</keyword>
<dbReference type="InterPro" id="IPR027417">
    <property type="entry name" value="P-loop_NTPase"/>
</dbReference>
<dbReference type="STRING" id="460265.Mnod_5599"/>
<evidence type="ECO:0000256" key="6">
    <source>
        <dbReference type="ARBA" id="ARBA00022989"/>
    </source>
</evidence>
<dbReference type="Proteomes" id="UP000008207">
    <property type="component" value="Chromosome"/>
</dbReference>
<sequence>MNCVPEQQPKASSGLNLRQHYEAQSLGALTALWRHRQMIGGLIIAAMSVAVAACFVLRDRYTAEAMIQVDLARPAALQAGQAGQAGQAAQAAAALDASAIVESEARVIKSRSVARRVVDDLHLQDDPAYARSPGLLSRLLGGLFEGHGTAPLADAAAIEAERIAGQLSRGLTVSNDTRAYLITVAYTAQNPDRAAQFANAFVEAYQRNRLEMAVSEAERASAWLESRIHATGEELQQAEAAIETYRREAHFVESGSGGNLPQQELRDVQVQLVAAGQTRLAAEARLTRAKEIFASGGVPSAQDLTGAPVIQRMLESVETAKRELAGLSTTGPRHPRFLQAQAALADTEQRLHQEIDRTIGNLQSEVRSAAADEASLAARVDTLKSAVINAMGREAKLRSLQANAAAIRDRLKLLNDSHAQALALAGMTSSTAQVVMRARPVPTPSGPNRPLILGLTLIGSAVAGAGLSLLIERRDTGYRSGGEMAEETGARCLSMIPAITTASDAAAVRMFDEAVRLVAAALGWPHGPIAPQVLLVTSCVPQEGKSLLCMALAKLLAGRGTRTLVIDTAGPRLGAPDAPSLETVLAGDHQDFLDGLCDRPVVLLRTATGPDGGDRLLSESFEAFLALARDSFDVVLIEAPPAMLVVDVAPLARLSDAVVLAVRWGRTPRRTVMATLQRLQDLSIRIRGLVLTQVDLDQHRYERFADQCAHYAAYRPFFETCAASVRDASRLRGRGAGAPPPAIEGSEEWPAIGGPAEARSTGFVMTQARAPDAGAA</sequence>
<accession>B8IQC9</accession>
<dbReference type="Pfam" id="PF02706">
    <property type="entry name" value="Wzz"/>
    <property type="match status" value="1"/>
</dbReference>
<evidence type="ECO:0000256" key="3">
    <source>
        <dbReference type="ARBA" id="ARBA00022692"/>
    </source>
</evidence>
<name>B8IQC9_METNO</name>
<dbReference type="AlphaFoldDB" id="B8IQC9"/>
<dbReference type="OrthoDB" id="230260at2"/>
<protein>
    <submittedName>
        <fullName evidence="11">Lipopolysaccharide biosynthesis protein</fullName>
    </submittedName>
</protein>
<organism evidence="11 12">
    <name type="scientific">Methylobacterium nodulans (strain LMG 21967 / CNCM I-2342 / ORS 2060)</name>
    <dbReference type="NCBI Taxonomy" id="460265"/>
    <lineage>
        <taxon>Bacteria</taxon>
        <taxon>Pseudomonadati</taxon>
        <taxon>Pseudomonadota</taxon>
        <taxon>Alphaproteobacteria</taxon>
        <taxon>Hyphomicrobiales</taxon>
        <taxon>Methylobacteriaceae</taxon>
        <taxon>Methylobacterium</taxon>
    </lineage>
</organism>
<evidence type="ECO:0000256" key="2">
    <source>
        <dbReference type="ARBA" id="ARBA00022475"/>
    </source>
</evidence>
<evidence type="ECO:0000256" key="7">
    <source>
        <dbReference type="ARBA" id="ARBA00023136"/>
    </source>
</evidence>
<dbReference type="InterPro" id="IPR003856">
    <property type="entry name" value="LPS_length_determ_N"/>
</dbReference>
<comment type="subcellular location">
    <subcellularLocation>
        <location evidence="1">Cell membrane</location>
        <topology evidence="1">Multi-pass membrane protein</topology>
    </subcellularLocation>
</comment>
<keyword evidence="12" id="KW-1185">Reference proteome</keyword>
<keyword evidence="5" id="KW-0067">ATP-binding</keyword>
<dbReference type="GO" id="GO:0005886">
    <property type="term" value="C:plasma membrane"/>
    <property type="evidence" value="ECO:0007669"/>
    <property type="project" value="UniProtKB-SubCell"/>
</dbReference>
<reference evidence="11 12" key="1">
    <citation type="submission" date="2009-01" db="EMBL/GenBank/DDBJ databases">
        <title>Complete sequence of chromosome of Methylobacterium nodulans ORS 2060.</title>
        <authorList>
            <consortium name="US DOE Joint Genome Institute"/>
            <person name="Lucas S."/>
            <person name="Copeland A."/>
            <person name="Lapidus A."/>
            <person name="Glavina del Rio T."/>
            <person name="Dalin E."/>
            <person name="Tice H."/>
            <person name="Bruce D."/>
            <person name="Goodwin L."/>
            <person name="Pitluck S."/>
            <person name="Sims D."/>
            <person name="Brettin T."/>
            <person name="Detter J.C."/>
            <person name="Han C."/>
            <person name="Larimer F."/>
            <person name="Land M."/>
            <person name="Hauser L."/>
            <person name="Kyrpides N."/>
            <person name="Ivanova N."/>
            <person name="Marx C.J."/>
            <person name="Richardson P."/>
        </authorList>
    </citation>
    <scope>NUCLEOTIDE SEQUENCE [LARGE SCALE GENOMIC DNA]</scope>
    <source>
        <strain evidence="12">LMG 21967 / CNCM I-2342 / ORS 2060</strain>
    </source>
</reference>
<evidence type="ECO:0000256" key="9">
    <source>
        <dbReference type="SAM" id="Phobius"/>
    </source>
</evidence>
<evidence type="ECO:0000256" key="8">
    <source>
        <dbReference type="SAM" id="Coils"/>
    </source>
</evidence>
<proteinExistence type="predicted"/>
<keyword evidence="2" id="KW-1003">Cell membrane</keyword>